<reference evidence="8 9" key="1">
    <citation type="submission" date="2023-08" db="EMBL/GenBank/DDBJ databases">
        <title>Whole genome sequencing of Staphylococcus chromogenes NNSch 2386.</title>
        <authorList>
            <person name="Kropotov V.S."/>
            <person name="Boriskina E.V."/>
            <person name="Gordinskaya N.A."/>
            <person name="Shkurkina I.S."/>
            <person name="Kryazhev D.V."/>
            <person name="Alekseeva A.E."/>
            <person name="Makhova M.A."/>
        </authorList>
    </citation>
    <scope>NUCLEOTIDE SEQUENCE [LARGE SCALE GENOMIC DNA]</scope>
    <source>
        <strain evidence="8 9">NNSch 2386</strain>
    </source>
</reference>
<accession>A0ABD5AY70</accession>
<comment type="similarity">
    <text evidence="4">Belongs to the carotenoid/retinoid oxidoreductase family. CrtN subfamily.</text>
</comment>
<evidence type="ECO:0000256" key="6">
    <source>
        <dbReference type="ARBA" id="ARBA00042106"/>
    </source>
</evidence>
<evidence type="ECO:0000256" key="3">
    <source>
        <dbReference type="ARBA" id="ARBA00037886"/>
    </source>
</evidence>
<feature type="non-terminal residue" evidence="8">
    <location>
        <position position="178"/>
    </location>
</feature>
<dbReference type="InterPro" id="IPR002937">
    <property type="entry name" value="Amino_oxidase"/>
</dbReference>
<comment type="caution">
    <text evidence="8">The sequence shown here is derived from an EMBL/GenBank/DDBJ whole genome shotgun (WGS) entry which is preliminary data.</text>
</comment>
<gene>
    <name evidence="8" type="ORF">RCF65_10760</name>
</gene>
<dbReference type="Proteomes" id="UP001240157">
    <property type="component" value="Unassembled WGS sequence"/>
</dbReference>
<name>A0ABD5AY70_STACR</name>
<evidence type="ECO:0000259" key="7">
    <source>
        <dbReference type="Pfam" id="PF01593"/>
    </source>
</evidence>
<dbReference type="AlphaFoldDB" id="A0ABD5AY70"/>
<dbReference type="PRINTS" id="PR00419">
    <property type="entry name" value="ADXRDTASE"/>
</dbReference>
<feature type="domain" description="Amine oxidase" evidence="7">
    <location>
        <begin position="10"/>
        <end position="119"/>
    </location>
</feature>
<dbReference type="PANTHER" id="PTHR43734">
    <property type="entry name" value="PHYTOENE DESATURASE"/>
    <property type="match status" value="1"/>
</dbReference>
<comment type="function">
    <text evidence="2">Involved in the biosynthesis of the yellow-orange carotenoid staphyloxanthin, which plays a role in the virulence via its protective function against oxidative stress. Catalyzes three successive dehydrogenation reactions that lead to the introduction of three double bonds into 4,4'-diapophytoene (dehydrosqualene), with 4,4'-diapophytofluene and 4,4'-diapo-zeta-carotene as intermediates, and 4,4'-diaponeurosporene (the major deep-yellow pigment in staphylococci strains) as the end product.</text>
</comment>
<comment type="pathway">
    <text evidence="3">Carotenoid biosynthesis; staphyloxanthin biosynthesis; staphyloxanthin from farnesyl diphosphate: step 2/5.</text>
</comment>
<evidence type="ECO:0000313" key="8">
    <source>
        <dbReference type="EMBL" id="MDQ7176468.1"/>
    </source>
</evidence>
<dbReference type="SUPFAM" id="SSF51905">
    <property type="entry name" value="FAD/NAD(P)-binding domain"/>
    <property type="match status" value="1"/>
</dbReference>
<organism evidence="8 9">
    <name type="scientific">Staphylococcus chromogenes</name>
    <name type="common">Staphylococcus hyicus subsp. chromogenes</name>
    <dbReference type="NCBI Taxonomy" id="46126"/>
    <lineage>
        <taxon>Bacteria</taxon>
        <taxon>Bacillati</taxon>
        <taxon>Bacillota</taxon>
        <taxon>Bacilli</taxon>
        <taxon>Bacillales</taxon>
        <taxon>Staphylococcaceae</taxon>
        <taxon>Staphylococcus</taxon>
    </lineage>
</organism>
<comment type="catalytic activity">
    <reaction evidence="1">
        <text>15-cis-4,4'-diapophytoene + 3 FAD + 3 H(+) = all-trans-4,4'-diaponeurosporene + 3 FADH2</text>
        <dbReference type="Rhea" id="RHEA:42800"/>
        <dbReference type="ChEBI" id="CHEBI:15378"/>
        <dbReference type="ChEBI" id="CHEBI:57692"/>
        <dbReference type="ChEBI" id="CHEBI:58307"/>
        <dbReference type="ChEBI" id="CHEBI:62738"/>
        <dbReference type="ChEBI" id="CHEBI:62743"/>
    </reaction>
</comment>
<sequence>MKIAVIGGGVSGLAAASRLAANGHQVDLYEKNQQIGGRMNQIKQDGFTFDMGPTIVMMPEIYRDVFNYAKKNMNDYLEIKQLAHIYDVYFSETDQIRVPTDLAQLREMLESIEPNSTHGFMSFLTDIYERYEIARKYFLERTFRKPTDFYNPFTIYQGIKLKTFDKADNLIEKYVYNE</sequence>
<evidence type="ECO:0000313" key="9">
    <source>
        <dbReference type="Proteomes" id="UP001240157"/>
    </source>
</evidence>
<dbReference type="PANTHER" id="PTHR43734:SF1">
    <property type="entry name" value="PHYTOENE DESATURASE"/>
    <property type="match status" value="1"/>
</dbReference>
<dbReference type="RefSeq" id="WP_308891156.1">
    <property type="nucleotide sequence ID" value="NZ_JAVGJF010000137.1"/>
</dbReference>
<dbReference type="Gene3D" id="3.50.50.60">
    <property type="entry name" value="FAD/NAD(P)-binding domain"/>
    <property type="match status" value="1"/>
</dbReference>
<dbReference type="InterPro" id="IPR036188">
    <property type="entry name" value="FAD/NAD-bd_sf"/>
</dbReference>
<evidence type="ECO:0000256" key="2">
    <source>
        <dbReference type="ARBA" id="ARBA00037711"/>
    </source>
</evidence>
<evidence type="ECO:0000256" key="4">
    <source>
        <dbReference type="ARBA" id="ARBA00038322"/>
    </source>
</evidence>
<protein>
    <recommendedName>
        <fullName evidence="5">4,4'-diapophytoene desaturase (4,4'-diaponeurosporene-forming)</fullName>
    </recommendedName>
    <alternativeName>
        <fullName evidence="6">Dehydrosqualene desaturase</fullName>
    </alternativeName>
</protein>
<evidence type="ECO:0000256" key="5">
    <source>
        <dbReference type="ARBA" id="ARBA00040984"/>
    </source>
</evidence>
<dbReference type="Pfam" id="PF01593">
    <property type="entry name" value="Amino_oxidase"/>
    <property type="match status" value="1"/>
</dbReference>
<proteinExistence type="inferred from homology"/>
<dbReference type="EMBL" id="JAVGJF010000137">
    <property type="protein sequence ID" value="MDQ7176468.1"/>
    <property type="molecule type" value="Genomic_DNA"/>
</dbReference>
<evidence type="ECO:0000256" key="1">
    <source>
        <dbReference type="ARBA" id="ARBA00037003"/>
    </source>
</evidence>